<dbReference type="AlphaFoldDB" id="A0A5B7FH82"/>
<protein>
    <submittedName>
        <fullName evidence="1">Uncharacterized protein</fullName>
    </submittedName>
</protein>
<evidence type="ECO:0000313" key="2">
    <source>
        <dbReference type="Proteomes" id="UP000324222"/>
    </source>
</evidence>
<reference evidence="1 2" key="1">
    <citation type="submission" date="2019-05" db="EMBL/GenBank/DDBJ databases">
        <title>Another draft genome of Portunus trituberculatus and its Hox gene families provides insights of decapod evolution.</title>
        <authorList>
            <person name="Jeong J.-H."/>
            <person name="Song I."/>
            <person name="Kim S."/>
            <person name="Choi T."/>
            <person name="Kim D."/>
            <person name="Ryu S."/>
            <person name="Kim W."/>
        </authorList>
    </citation>
    <scope>NUCLEOTIDE SEQUENCE [LARGE SCALE GENOMIC DNA]</scope>
    <source>
        <tissue evidence="1">Muscle</tissue>
    </source>
</reference>
<keyword evidence="2" id="KW-1185">Reference proteome</keyword>
<dbReference type="EMBL" id="VSRR010006294">
    <property type="protein sequence ID" value="MPC44463.1"/>
    <property type="molecule type" value="Genomic_DNA"/>
</dbReference>
<gene>
    <name evidence="1" type="ORF">E2C01_038136</name>
</gene>
<evidence type="ECO:0000313" key="1">
    <source>
        <dbReference type="EMBL" id="MPC44463.1"/>
    </source>
</evidence>
<accession>A0A5B7FH82</accession>
<dbReference type="Proteomes" id="UP000324222">
    <property type="component" value="Unassembled WGS sequence"/>
</dbReference>
<sequence length="306" mass="33970">MDRGSVIRDRRDDVVRVGNEPRVPCTTYAFTSNAHYQHLGLRHCRKMREGLCLASRIVMVAAAAAAAKGNWLAEWMTVKQMCYVVADWRREPADDGRKDKTGQVDECVAGLVVWVRGSGVGVSSRGCDVVWVTETGMTGLGDENEGVRGCQDRKGQVGDVTRETLGEERGRERVLHHTAPSLTLSPSPYQLRRTPLPSRRYRYSAEGFCLALGLHCRHVNKCRRRPEGLRLAAAWQNTCYVAALDTEGLRFAVANTLLHHHYRCRPVKDSSQTSCHSTPATTTTARPPLYRVVTVLGVLGAVVMIE</sequence>
<proteinExistence type="predicted"/>
<name>A0A5B7FH82_PORTR</name>
<comment type="caution">
    <text evidence="1">The sequence shown here is derived from an EMBL/GenBank/DDBJ whole genome shotgun (WGS) entry which is preliminary data.</text>
</comment>
<organism evidence="1 2">
    <name type="scientific">Portunus trituberculatus</name>
    <name type="common">Swimming crab</name>
    <name type="synonym">Neptunus trituberculatus</name>
    <dbReference type="NCBI Taxonomy" id="210409"/>
    <lineage>
        <taxon>Eukaryota</taxon>
        <taxon>Metazoa</taxon>
        <taxon>Ecdysozoa</taxon>
        <taxon>Arthropoda</taxon>
        <taxon>Crustacea</taxon>
        <taxon>Multicrustacea</taxon>
        <taxon>Malacostraca</taxon>
        <taxon>Eumalacostraca</taxon>
        <taxon>Eucarida</taxon>
        <taxon>Decapoda</taxon>
        <taxon>Pleocyemata</taxon>
        <taxon>Brachyura</taxon>
        <taxon>Eubrachyura</taxon>
        <taxon>Portunoidea</taxon>
        <taxon>Portunidae</taxon>
        <taxon>Portuninae</taxon>
        <taxon>Portunus</taxon>
    </lineage>
</organism>